<evidence type="ECO:0000313" key="2">
    <source>
        <dbReference type="EMBL" id="KKW00899.1"/>
    </source>
</evidence>
<dbReference type="AlphaFoldDB" id="A0A0G1Y2Z5"/>
<accession>A0A0G1Y2Z5</accession>
<dbReference type="Proteomes" id="UP000034637">
    <property type="component" value="Unassembled WGS sequence"/>
</dbReference>
<keyword evidence="1" id="KW-1133">Transmembrane helix</keyword>
<comment type="caution">
    <text evidence="2">The sequence shown here is derived from an EMBL/GenBank/DDBJ whole genome shotgun (WGS) entry which is preliminary data.</text>
</comment>
<protein>
    <submittedName>
        <fullName evidence="2">Uncharacterized protein</fullName>
    </submittedName>
</protein>
<keyword evidence="1" id="KW-0472">Membrane</keyword>
<gene>
    <name evidence="2" type="ORF">UY33_C0003G0027</name>
</gene>
<proteinExistence type="predicted"/>
<organism evidence="2 3">
    <name type="scientific">Candidatus Amesbacteria bacterium GW2011_GWA1_48_9</name>
    <dbReference type="NCBI Taxonomy" id="1618355"/>
    <lineage>
        <taxon>Bacteria</taxon>
        <taxon>Candidatus Amesiibacteriota</taxon>
    </lineage>
</organism>
<dbReference type="EMBL" id="LCPP01000003">
    <property type="protein sequence ID" value="KKW00899.1"/>
    <property type="molecule type" value="Genomic_DNA"/>
</dbReference>
<name>A0A0G1Y2Z5_9BACT</name>
<reference evidence="2 3" key="1">
    <citation type="journal article" date="2015" name="Nature">
        <title>rRNA introns, odd ribosomes, and small enigmatic genomes across a large radiation of phyla.</title>
        <authorList>
            <person name="Brown C.T."/>
            <person name="Hug L.A."/>
            <person name="Thomas B.C."/>
            <person name="Sharon I."/>
            <person name="Castelle C.J."/>
            <person name="Singh A."/>
            <person name="Wilkins M.J."/>
            <person name="Williams K.H."/>
            <person name="Banfield J.F."/>
        </authorList>
    </citation>
    <scope>NUCLEOTIDE SEQUENCE [LARGE SCALE GENOMIC DNA]</scope>
</reference>
<evidence type="ECO:0000313" key="3">
    <source>
        <dbReference type="Proteomes" id="UP000034637"/>
    </source>
</evidence>
<keyword evidence="1" id="KW-0812">Transmembrane</keyword>
<sequence>MRRGRERGSISVEVGCSLMLVFGLVAIAIGFSGGKVEANARSKPEPTAVIQKVSKMNDGSINVCDDPWMEKTFGARVSEAKCVCMKESSGRKAVVGTVAFNETSVGGFQLNIEPGSMKDVMIVDAGLPGAQGLKDIYEKNGVKSCWETLAQGLSGAWAECVSVLSKPKVNFSAAKYLLDASGGKWSEHWPTAAEMCNLP</sequence>
<evidence type="ECO:0000256" key="1">
    <source>
        <dbReference type="SAM" id="Phobius"/>
    </source>
</evidence>
<feature type="transmembrane region" description="Helical" evidence="1">
    <location>
        <begin position="12"/>
        <end position="33"/>
    </location>
</feature>